<dbReference type="PANTHER" id="PTHR38435">
    <property type="match status" value="1"/>
</dbReference>
<dbReference type="Gene3D" id="3.20.20.70">
    <property type="entry name" value="Aldolase class I"/>
    <property type="match status" value="1"/>
</dbReference>
<dbReference type="InterPro" id="IPR029000">
    <property type="entry name" value="Cyclophilin-like_dom_sf"/>
</dbReference>
<sequence length="355" mass="40050">MIGASVFLGQQEEHEQESYLDVIAELGGMTIFTSLHIPEDNASIYIKALQTLGSQVQARNMELYVDMSTHSMASLGLQWEESRTLLDWGVSGIRMDYGIESAVIANTSQYMPVALNASIITPEWMEDLFALGLVKDHAEVWHNYYPRPETGLDAEWFDKQNRWFKDNGLKTVAFIPGDGRLRGPLYKGLPTLEDHRSTSPLASYLSLVKDHPVDGILIGDPSLSRPSVDQFKYYQNNTILIRYELLVDESQMSSLLHLDHWNRFDPARDVIRSEAARPFAQKLVEPIAARNQIARTKGAITVDNELYGRYQGELQLIKTPLKANEAVNVVGQVVKEDLPLLEFIGAGQRFSLKRL</sequence>
<dbReference type="Gene3D" id="2.40.100.10">
    <property type="entry name" value="Cyclophilin-like"/>
    <property type="match status" value="1"/>
</dbReference>
<dbReference type="RefSeq" id="WP_367779293.1">
    <property type="nucleotide sequence ID" value="NZ_JBFMIA010000005.1"/>
</dbReference>
<dbReference type="InterPro" id="IPR013785">
    <property type="entry name" value="Aldolase_TIM"/>
</dbReference>
<evidence type="ECO:0000313" key="3">
    <source>
        <dbReference type="EMBL" id="MEW9501810.1"/>
    </source>
</evidence>
<reference evidence="3 4" key="1">
    <citation type="journal article" date="1979" name="Int. J. Syst. Evol. Microbiol.">
        <title>Bacillus globisporus subsp. marinus subsp. nov.</title>
        <authorList>
            <person name="Liu H."/>
        </authorList>
    </citation>
    <scope>NUCLEOTIDE SEQUENCE [LARGE SCALE GENOMIC DNA]</scope>
    <source>
        <strain evidence="3 4">DSM 1297</strain>
    </source>
</reference>
<evidence type="ECO:0000313" key="4">
    <source>
        <dbReference type="Proteomes" id="UP001556040"/>
    </source>
</evidence>
<dbReference type="Pfam" id="PF05913">
    <property type="entry name" value="MupG_C"/>
    <property type="match status" value="1"/>
</dbReference>
<evidence type="ECO:0000259" key="1">
    <source>
        <dbReference type="Pfam" id="PF05913"/>
    </source>
</evidence>
<accession>A0ABV3Q374</accession>
<gene>
    <name evidence="3" type="ORF">AB1471_08335</name>
</gene>
<comment type="caution">
    <text evidence="3">The sequence shown here is derived from an EMBL/GenBank/DDBJ whole genome shotgun (WGS) entry which is preliminary data.</text>
</comment>
<dbReference type="PANTHER" id="PTHR38435:SF2">
    <property type="entry name" value="DUF871 DOMAIN-CONTAINING PROTEIN"/>
    <property type="match status" value="1"/>
</dbReference>
<dbReference type="EMBL" id="JBFMIA010000005">
    <property type="protein sequence ID" value="MEW9501810.1"/>
    <property type="molecule type" value="Genomic_DNA"/>
</dbReference>
<dbReference type="InterPro" id="IPR043797">
    <property type="entry name" value="MupG_N"/>
</dbReference>
<feature type="domain" description="6-phospho-N-acetylmuramidase C-terminal" evidence="1">
    <location>
        <begin position="249"/>
        <end position="353"/>
    </location>
</feature>
<dbReference type="SUPFAM" id="SSF50891">
    <property type="entry name" value="Cyclophilin-like"/>
    <property type="match status" value="1"/>
</dbReference>
<dbReference type="SUPFAM" id="SSF51445">
    <property type="entry name" value="(Trans)glycosidases"/>
    <property type="match status" value="1"/>
</dbReference>
<dbReference type="InterPro" id="IPR043894">
    <property type="entry name" value="MupG_C"/>
</dbReference>
<dbReference type="InterPro" id="IPR008589">
    <property type="entry name" value="MupG"/>
</dbReference>
<keyword evidence="4" id="KW-1185">Reference proteome</keyword>
<organism evidence="3 4">
    <name type="scientific">Jeotgalibacillus marinus</name>
    <dbReference type="NCBI Taxonomy" id="86667"/>
    <lineage>
        <taxon>Bacteria</taxon>
        <taxon>Bacillati</taxon>
        <taxon>Bacillota</taxon>
        <taxon>Bacilli</taxon>
        <taxon>Bacillales</taxon>
        <taxon>Caryophanaceae</taxon>
        <taxon>Jeotgalibacillus</taxon>
    </lineage>
</organism>
<name>A0ABV3Q374_9BACL</name>
<dbReference type="Proteomes" id="UP001556040">
    <property type="component" value="Unassembled WGS sequence"/>
</dbReference>
<protein>
    <submittedName>
        <fullName evidence="3">MupG family TIM beta-alpha barrel fold protein</fullName>
    </submittedName>
</protein>
<evidence type="ECO:0000259" key="2">
    <source>
        <dbReference type="Pfam" id="PF19200"/>
    </source>
</evidence>
<proteinExistence type="predicted"/>
<dbReference type="InterPro" id="IPR017853">
    <property type="entry name" value="GH"/>
</dbReference>
<dbReference type="Pfam" id="PF19200">
    <property type="entry name" value="MupG_N"/>
    <property type="match status" value="1"/>
</dbReference>
<feature type="domain" description="6-phospho-N-acetylmuramidase N-terminal" evidence="2">
    <location>
        <begin position="2"/>
        <end position="232"/>
    </location>
</feature>